<comment type="caution">
    <text evidence="1">The sequence shown here is derived from an EMBL/GenBank/DDBJ whole genome shotgun (WGS) entry which is preliminary data.</text>
</comment>
<evidence type="ECO:0000313" key="2">
    <source>
        <dbReference type="Proteomes" id="UP000093795"/>
    </source>
</evidence>
<organism evidence="1 2">
    <name type="scientific">Mycobacterium asiaticum</name>
    <dbReference type="NCBI Taxonomy" id="1790"/>
    <lineage>
        <taxon>Bacteria</taxon>
        <taxon>Bacillati</taxon>
        <taxon>Actinomycetota</taxon>
        <taxon>Actinomycetes</taxon>
        <taxon>Mycobacteriales</taxon>
        <taxon>Mycobacteriaceae</taxon>
        <taxon>Mycobacterium</taxon>
    </lineage>
</organism>
<gene>
    <name evidence="1" type="ORF">A9X01_12180</name>
</gene>
<dbReference type="AlphaFoldDB" id="A0A1A3CTU6"/>
<accession>A0A1A3CTU6</accession>
<name>A0A1A3CTU6_MYCAS</name>
<sequence length="60" mass="5925">MWWIGAGESTAGTCTGAAVVAGIAVAACDIWGSVGDIGIDGTAWPAAENGAPDSMFLLKL</sequence>
<reference evidence="1 2" key="1">
    <citation type="submission" date="2016-06" db="EMBL/GenBank/DDBJ databases">
        <authorList>
            <person name="Kjaerup R.B."/>
            <person name="Dalgaard T.S."/>
            <person name="Juul-Madsen H.R."/>
        </authorList>
    </citation>
    <scope>NUCLEOTIDE SEQUENCE [LARGE SCALE GENOMIC DNA]</scope>
    <source>
        <strain evidence="1 2">1081914.2</strain>
    </source>
</reference>
<dbReference type="Proteomes" id="UP000093795">
    <property type="component" value="Unassembled WGS sequence"/>
</dbReference>
<proteinExistence type="predicted"/>
<dbReference type="EMBL" id="LZKQ01000042">
    <property type="protein sequence ID" value="OBI90250.1"/>
    <property type="molecule type" value="Genomic_DNA"/>
</dbReference>
<evidence type="ECO:0000313" key="1">
    <source>
        <dbReference type="EMBL" id="OBI90250.1"/>
    </source>
</evidence>
<protein>
    <submittedName>
        <fullName evidence="1">Uncharacterized protein</fullName>
    </submittedName>
</protein>